<dbReference type="EMBL" id="JAWQEG010007428">
    <property type="protein sequence ID" value="KAK3852411.1"/>
    <property type="molecule type" value="Genomic_DNA"/>
</dbReference>
<organism evidence="2 3">
    <name type="scientific">Petrolisthes cinctipes</name>
    <name type="common">Flat porcelain crab</name>
    <dbReference type="NCBI Taxonomy" id="88211"/>
    <lineage>
        <taxon>Eukaryota</taxon>
        <taxon>Metazoa</taxon>
        <taxon>Ecdysozoa</taxon>
        <taxon>Arthropoda</taxon>
        <taxon>Crustacea</taxon>
        <taxon>Multicrustacea</taxon>
        <taxon>Malacostraca</taxon>
        <taxon>Eumalacostraca</taxon>
        <taxon>Eucarida</taxon>
        <taxon>Decapoda</taxon>
        <taxon>Pleocyemata</taxon>
        <taxon>Anomura</taxon>
        <taxon>Galatheoidea</taxon>
        <taxon>Porcellanidae</taxon>
        <taxon>Petrolisthes</taxon>
    </lineage>
</organism>
<evidence type="ECO:0000313" key="2">
    <source>
        <dbReference type="EMBL" id="KAK3852411.1"/>
    </source>
</evidence>
<evidence type="ECO:0000256" key="1">
    <source>
        <dbReference type="SAM" id="MobiDB-lite"/>
    </source>
</evidence>
<name>A0AAE1BKG5_PETCI</name>
<keyword evidence="3" id="KW-1185">Reference proteome</keyword>
<protein>
    <submittedName>
        <fullName evidence="2">Uncharacterized protein</fullName>
    </submittedName>
</protein>
<dbReference type="Proteomes" id="UP001286313">
    <property type="component" value="Unassembled WGS sequence"/>
</dbReference>
<comment type="caution">
    <text evidence="2">The sequence shown here is derived from an EMBL/GenBank/DDBJ whole genome shotgun (WGS) entry which is preliminary data.</text>
</comment>
<gene>
    <name evidence="2" type="ORF">Pcinc_041001</name>
</gene>
<feature type="region of interest" description="Disordered" evidence="1">
    <location>
        <begin position="47"/>
        <end position="66"/>
    </location>
</feature>
<sequence>MQGVRYEGGKFVMRGEGKWKGVCDGRYEMMREWGSYLGVGRGVGLQGQQEGWGGHRSQEESGTGGDTTKWSLLLLLPRRRRDCVHRGEVTEQSLRGDTGSRRDYSVVLSQLRQRRRQCCATHIALTCC</sequence>
<evidence type="ECO:0000313" key="3">
    <source>
        <dbReference type="Proteomes" id="UP001286313"/>
    </source>
</evidence>
<dbReference type="AlphaFoldDB" id="A0AAE1BKG5"/>
<reference evidence="2" key="1">
    <citation type="submission" date="2023-10" db="EMBL/GenBank/DDBJ databases">
        <title>Genome assemblies of two species of porcelain crab, Petrolisthes cinctipes and Petrolisthes manimaculis (Anomura: Porcellanidae).</title>
        <authorList>
            <person name="Angst P."/>
        </authorList>
    </citation>
    <scope>NUCLEOTIDE SEQUENCE</scope>
    <source>
        <strain evidence="2">PB745_01</strain>
        <tissue evidence="2">Gill</tissue>
    </source>
</reference>
<proteinExistence type="predicted"/>
<accession>A0AAE1BKG5</accession>